<dbReference type="PROSITE" id="PS50110">
    <property type="entry name" value="RESPONSE_REGULATORY"/>
    <property type="match status" value="1"/>
</dbReference>
<organism evidence="14 15">
    <name type="scientific">Pontivivens marinum</name>
    <dbReference type="NCBI Taxonomy" id="1690039"/>
    <lineage>
        <taxon>Bacteria</taxon>
        <taxon>Pseudomonadati</taxon>
        <taxon>Pseudomonadota</taxon>
        <taxon>Alphaproteobacteria</taxon>
        <taxon>Rhodobacterales</taxon>
        <taxon>Paracoccaceae</taxon>
        <taxon>Pontivivens</taxon>
    </lineage>
</organism>
<evidence type="ECO:0000256" key="3">
    <source>
        <dbReference type="ARBA" id="ARBA00015308"/>
    </source>
</evidence>
<dbReference type="Pfam" id="PF25601">
    <property type="entry name" value="AAA_lid_14"/>
    <property type="match status" value="1"/>
</dbReference>
<evidence type="ECO:0000256" key="9">
    <source>
        <dbReference type="ARBA" id="ARBA00023159"/>
    </source>
</evidence>
<protein>
    <recommendedName>
        <fullName evidence="3">Nif-specific regulatory protein</fullName>
    </recommendedName>
</protein>
<gene>
    <name evidence="14" type="ORF">SAMN06273572_102138</name>
</gene>
<comment type="function">
    <text evidence="1">Required for activation of most nif operons, which are directly involved in nitrogen fixation.</text>
</comment>
<evidence type="ECO:0000256" key="2">
    <source>
        <dbReference type="ARBA" id="ARBA00011135"/>
    </source>
</evidence>
<dbReference type="GO" id="GO:0000160">
    <property type="term" value="P:phosphorelay signal transduction system"/>
    <property type="evidence" value="ECO:0007669"/>
    <property type="project" value="UniProtKB-KW"/>
</dbReference>
<comment type="subunit">
    <text evidence="2">Interacts with sigma-54.</text>
</comment>
<evidence type="ECO:0000256" key="4">
    <source>
        <dbReference type="ARBA" id="ARBA00022553"/>
    </source>
</evidence>
<keyword evidence="6" id="KW-0067">ATP-binding</keyword>
<evidence type="ECO:0000256" key="10">
    <source>
        <dbReference type="ARBA" id="ARBA00023163"/>
    </source>
</evidence>
<dbReference type="PROSITE" id="PS00675">
    <property type="entry name" value="SIGMA54_INTERACT_1"/>
    <property type="match status" value="1"/>
</dbReference>
<evidence type="ECO:0000259" key="12">
    <source>
        <dbReference type="PROSITE" id="PS50045"/>
    </source>
</evidence>
<evidence type="ECO:0000256" key="7">
    <source>
        <dbReference type="ARBA" id="ARBA00023012"/>
    </source>
</evidence>
<dbReference type="InterPro" id="IPR002197">
    <property type="entry name" value="HTH_Fis"/>
</dbReference>
<feature type="domain" description="Response regulatory" evidence="13">
    <location>
        <begin position="5"/>
        <end position="119"/>
    </location>
</feature>
<dbReference type="EMBL" id="OCTN01000002">
    <property type="protein sequence ID" value="SOH93462.1"/>
    <property type="molecule type" value="Genomic_DNA"/>
</dbReference>
<feature type="modified residue" description="4-aspartylphosphate" evidence="11">
    <location>
        <position position="54"/>
    </location>
</feature>
<keyword evidence="10" id="KW-0804">Transcription</keyword>
<dbReference type="InterPro" id="IPR027417">
    <property type="entry name" value="P-loop_NTPase"/>
</dbReference>
<dbReference type="InterPro" id="IPR001789">
    <property type="entry name" value="Sig_transdc_resp-reg_receiver"/>
</dbReference>
<dbReference type="InterPro" id="IPR058031">
    <property type="entry name" value="AAA_lid_NorR"/>
</dbReference>
<evidence type="ECO:0000256" key="5">
    <source>
        <dbReference type="ARBA" id="ARBA00022741"/>
    </source>
</evidence>
<dbReference type="PANTHER" id="PTHR32071:SF57">
    <property type="entry name" value="C4-DICARBOXYLATE TRANSPORT TRANSCRIPTIONAL REGULATORY PROTEIN DCTD"/>
    <property type="match status" value="1"/>
</dbReference>
<proteinExistence type="predicted"/>
<sequence length="451" mass="49087">MTQKRILVVDDDADMRGALMHLLRRAGHLPEEASDGKQALATLKTQVFDAVLTDIRMPVMDGLTLLREITAYPAPPPVILLSAHADVPLAVAAMQDGAYTVIEKPFQAPRLLAAMDHAIEQDGLKRENRRLRDRLGRLSGLDSTLIGRSPAIAALREDILDVADTRAAVLVLGETGTGKEVVARALHDLSDRADAPFIAVNCAAVPGELFEASMFGHTANAFTGATRAAEGYFRAAHGGTLFLDEIGACPIEHQAKLLRVLEAREVVPVGATRAQPVDVRIVSATNEDLATAITAGSFREDLLYRLNTVQLNLPALRDRREDIPLLATHFLTQMGESYGIEPPDLDPAEIATLARHDWPGNVRELRQIAERRILSARRGRGSIGAALQQPDTPAETLRDAMAVYERSLITAALERHHGRMDDAARDLGIGRRTLNEKLVRLGLESADFRAV</sequence>
<dbReference type="InterPro" id="IPR011006">
    <property type="entry name" value="CheY-like_superfamily"/>
</dbReference>
<keyword evidence="9" id="KW-0010">Activator</keyword>
<dbReference type="CDD" id="cd00009">
    <property type="entry name" value="AAA"/>
    <property type="match status" value="1"/>
</dbReference>
<dbReference type="SMART" id="SM00448">
    <property type="entry name" value="REC"/>
    <property type="match status" value="1"/>
</dbReference>
<dbReference type="OrthoDB" id="9802388at2"/>
<dbReference type="Gene3D" id="1.10.8.60">
    <property type="match status" value="1"/>
</dbReference>
<name>A0A2C9CQD0_9RHOB</name>
<dbReference type="Pfam" id="PF00158">
    <property type="entry name" value="Sigma54_activat"/>
    <property type="match status" value="1"/>
</dbReference>
<dbReference type="RefSeq" id="WP_097929042.1">
    <property type="nucleotide sequence ID" value="NZ_OCTN01000002.1"/>
</dbReference>
<dbReference type="InterPro" id="IPR009057">
    <property type="entry name" value="Homeodomain-like_sf"/>
</dbReference>
<dbReference type="Proteomes" id="UP000220034">
    <property type="component" value="Unassembled WGS sequence"/>
</dbReference>
<evidence type="ECO:0000256" key="11">
    <source>
        <dbReference type="PROSITE-ProRule" id="PRU00169"/>
    </source>
</evidence>
<dbReference type="FunFam" id="3.40.50.300:FF:000006">
    <property type="entry name" value="DNA-binding transcriptional regulator NtrC"/>
    <property type="match status" value="1"/>
</dbReference>
<dbReference type="Pfam" id="PF00072">
    <property type="entry name" value="Response_reg"/>
    <property type="match status" value="1"/>
</dbReference>
<keyword evidence="8" id="KW-0805">Transcription regulation</keyword>
<accession>A0A2C9CQD0</accession>
<dbReference type="FunFam" id="3.40.50.2300:FF:000018">
    <property type="entry name" value="DNA-binding transcriptional regulator NtrC"/>
    <property type="match status" value="1"/>
</dbReference>
<dbReference type="SMART" id="SM00382">
    <property type="entry name" value="AAA"/>
    <property type="match status" value="1"/>
</dbReference>
<dbReference type="SUPFAM" id="SSF46689">
    <property type="entry name" value="Homeodomain-like"/>
    <property type="match status" value="1"/>
</dbReference>
<dbReference type="PANTHER" id="PTHR32071">
    <property type="entry name" value="TRANSCRIPTIONAL REGULATORY PROTEIN"/>
    <property type="match status" value="1"/>
</dbReference>
<dbReference type="PROSITE" id="PS50045">
    <property type="entry name" value="SIGMA54_INTERACT_4"/>
    <property type="match status" value="1"/>
</dbReference>
<evidence type="ECO:0000256" key="8">
    <source>
        <dbReference type="ARBA" id="ARBA00023015"/>
    </source>
</evidence>
<evidence type="ECO:0000256" key="6">
    <source>
        <dbReference type="ARBA" id="ARBA00022840"/>
    </source>
</evidence>
<evidence type="ECO:0000256" key="1">
    <source>
        <dbReference type="ARBA" id="ARBA00002167"/>
    </source>
</evidence>
<reference evidence="15" key="1">
    <citation type="submission" date="2017-09" db="EMBL/GenBank/DDBJ databases">
        <authorList>
            <person name="Varghese N."/>
            <person name="Submissions S."/>
        </authorList>
    </citation>
    <scope>NUCLEOTIDE SEQUENCE [LARGE SCALE GENOMIC DNA]</scope>
    <source>
        <strain evidence="15">C7</strain>
    </source>
</reference>
<dbReference type="GO" id="GO:0006355">
    <property type="term" value="P:regulation of DNA-templated transcription"/>
    <property type="evidence" value="ECO:0007669"/>
    <property type="project" value="InterPro"/>
</dbReference>
<keyword evidence="5" id="KW-0547">Nucleotide-binding</keyword>
<keyword evidence="15" id="KW-1185">Reference proteome</keyword>
<dbReference type="InterPro" id="IPR002078">
    <property type="entry name" value="Sigma_54_int"/>
</dbReference>
<evidence type="ECO:0000313" key="14">
    <source>
        <dbReference type="EMBL" id="SOH93462.1"/>
    </source>
</evidence>
<evidence type="ECO:0000313" key="15">
    <source>
        <dbReference type="Proteomes" id="UP000220034"/>
    </source>
</evidence>
<dbReference type="GO" id="GO:0043565">
    <property type="term" value="F:sequence-specific DNA binding"/>
    <property type="evidence" value="ECO:0007669"/>
    <property type="project" value="InterPro"/>
</dbReference>
<dbReference type="PRINTS" id="PR01590">
    <property type="entry name" value="HTHFIS"/>
</dbReference>
<dbReference type="SUPFAM" id="SSF52540">
    <property type="entry name" value="P-loop containing nucleoside triphosphate hydrolases"/>
    <property type="match status" value="1"/>
</dbReference>
<dbReference type="Gene3D" id="3.40.50.300">
    <property type="entry name" value="P-loop containing nucleotide triphosphate hydrolases"/>
    <property type="match status" value="1"/>
</dbReference>
<dbReference type="InterPro" id="IPR003593">
    <property type="entry name" value="AAA+_ATPase"/>
</dbReference>
<dbReference type="Gene3D" id="3.40.50.2300">
    <property type="match status" value="1"/>
</dbReference>
<dbReference type="InterPro" id="IPR025943">
    <property type="entry name" value="Sigma_54_int_dom_ATP-bd_2"/>
</dbReference>
<keyword evidence="4 11" id="KW-0597">Phosphoprotein</keyword>
<dbReference type="Gene3D" id="1.10.10.60">
    <property type="entry name" value="Homeodomain-like"/>
    <property type="match status" value="1"/>
</dbReference>
<evidence type="ECO:0000259" key="13">
    <source>
        <dbReference type="PROSITE" id="PS50110"/>
    </source>
</evidence>
<dbReference type="AlphaFoldDB" id="A0A2C9CQD0"/>
<keyword evidence="7" id="KW-0902">Two-component regulatory system</keyword>
<dbReference type="PROSITE" id="PS00676">
    <property type="entry name" value="SIGMA54_INTERACT_2"/>
    <property type="match status" value="1"/>
</dbReference>
<dbReference type="SUPFAM" id="SSF52172">
    <property type="entry name" value="CheY-like"/>
    <property type="match status" value="1"/>
</dbReference>
<dbReference type="Pfam" id="PF02954">
    <property type="entry name" value="HTH_8"/>
    <property type="match status" value="1"/>
</dbReference>
<dbReference type="GO" id="GO:0005524">
    <property type="term" value="F:ATP binding"/>
    <property type="evidence" value="ECO:0007669"/>
    <property type="project" value="UniProtKB-KW"/>
</dbReference>
<feature type="domain" description="Sigma-54 factor interaction" evidence="12">
    <location>
        <begin position="145"/>
        <end position="374"/>
    </location>
</feature>
<dbReference type="InterPro" id="IPR025662">
    <property type="entry name" value="Sigma_54_int_dom_ATP-bd_1"/>
</dbReference>